<keyword evidence="2" id="KW-0479">Metal-binding</keyword>
<keyword evidence="7" id="KW-0539">Nucleus</keyword>
<dbReference type="GO" id="GO:0008270">
    <property type="term" value="F:zinc ion binding"/>
    <property type="evidence" value="ECO:0007669"/>
    <property type="project" value="UniProtKB-KW"/>
</dbReference>
<evidence type="ECO:0000256" key="1">
    <source>
        <dbReference type="ARBA" id="ARBA00004123"/>
    </source>
</evidence>
<evidence type="ECO:0000256" key="4">
    <source>
        <dbReference type="ARBA" id="ARBA00022771"/>
    </source>
</evidence>
<dbReference type="InterPro" id="IPR036236">
    <property type="entry name" value="Znf_C2H2_sf"/>
</dbReference>
<organism evidence="11 12">
    <name type="scientific">Anopheles minimus</name>
    <dbReference type="NCBI Taxonomy" id="112268"/>
    <lineage>
        <taxon>Eukaryota</taxon>
        <taxon>Metazoa</taxon>
        <taxon>Ecdysozoa</taxon>
        <taxon>Arthropoda</taxon>
        <taxon>Hexapoda</taxon>
        <taxon>Insecta</taxon>
        <taxon>Pterygota</taxon>
        <taxon>Neoptera</taxon>
        <taxon>Endopterygota</taxon>
        <taxon>Diptera</taxon>
        <taxon>Nematocera</taxon>
        <taxon>Culicoidea</taxon>
        <taxon>Culicidae</taxon>
        <taxon>Anophelinae</taxon>
        <taxon>Anopheles</taxon>
    </lineage>
</organism>
<evidence type="ECO:0000256" key="7">
    <source>
        <dbReference type="ARBA" id="ARBA00023242"/>
    </source>
</evidence>
<dbReference type="GO" id="GO:0000978">
    <property type="term" value="F:RNA polymerase II cis-regulatory region sequence-specific DNA binding"/>
    <property type="evidence" value="ECO:0007669"/>
    <property type="project" value="TreeGrafter"/>
</dbReference>
<dbReference type="PROSITE" id="PS00028">
    <property type="entry name" value="ZINC_FINGER_C2H2_1"/>
    <property type="match status" value="5"/>
</dbReference>
<dbReference type="Pfam" id="PF00096">
    <property type="entry name" value="zf-C2H2"/>
    <property type="match status" value="4"/>
</dbReference>
<feature type="compositionally biased region" description="Basic and acidic residues" evidence="9">
    <location>
        <begin position="164"/>
        <end position="179"/>
    </location>
</feature>
<dbReference type="SMART" id="SM00868">
    <property type="entry name" value="zf-AD"/>
    <property type="match status" value="2"/>
</dbReference>
<evidence type="ECO:0000259" key="10">
    <source>
        <dbReference type="PROSITE" id="PS50157"/>
    </source>
</evidence>
<dbReference type="SUPFAM" id="SSF57667">
    <property type="entry name" value="beta-beta-alpha zinc fingers"/>
    <property type="match status" value="3"/>
</dbReference>
<dbReference type="PROSITE" id="PS50157">
    <property type="entry name" value="ZINC_FINGER_C2H2_2"/>
    <property type="match status" value="6"/>
</dbReference>
<proteinExistence type="predicted"/>
<feature type="domain" description="C2H2-type" evidence="10">
    <location>
        <begin position="335"/>
        <end position="362"/>
    </location>
</feature>
<dbReference type="InterPro" id="IPR012934">
    <property type="entry name" value="Znf_AD"/>
</dbReference>
<dbReference type="AlphaFoldDB" id="A0A182WFX4"/>
<reference evidence="12" key="1">
    <citation type="submission" date="2013-03" db="EMBL/GenBank/DDBJ databases">
        <title>The Genome Sequence of Anopheles minimus MINIMUS1.</title>
        <authorList>
            <consortium name="The Broad Institute Genomics Platform"/>
            <person name="Neafsey D.E."/>
            <person name="Walton C."/>
            <person name="Walker B."/>
            <person name="Young S.K."/>
            <person name="Zeng Q."/>
            <person name="Gargeya S."/>
            <person name="Fitzgerald M."/>
            <person name="Haas B."/>
            <person name="Abouelleil A."/>
            <person name="Allen A.W."/>
            <person name="Alvarado L."/>
            <person name="Arachchi H.M."/>
            <person name="Berlin A.M."/>
            <person name="Chapman S.B."/>
            <person name="Gainer-Dewar J."/>
            <person name="Goldberg J."/>
            <person name="Griggs A."/>
            <person name="Gujja S."/>
            <person name="Hansen M."/>
            <person name="Howarth C."/>
            <person name="Imamovic A."/>
            <person name="Ireland A."/>
            <person name="Larimer J."/>
            <person name="McCowan C."/>
            <person name="Murphy C."/>
            <person name="Pearson M."/>
            <person name="Poon T.W."/>
            <person name="Priest M."/>
            <person name="Roberts A."/>
            <person name="Saif S."/>
            <person name="Shea T."/>
            <person name="Sisk P."/>
            <person name="Sykes S."/>
            <person name="Wortman J."/>
            <person name="Nusbaum C."/>
            <person name="Birren B."/>
        </authorList>
    </citation>
    <scope>NUCLEOTIDE SEQUENCE [LARGE SCALE GENOMIC DNA]</scope>
    <source>
        <strain evidence="12">MINIMUS1</strain>
    </source>
</reference>
<evidence type="ECO:0000313" key="12">
    <source>
        <dbReference type="Proteomes" id="UP000075920"/>
    </source>
</evidence>
<evidence type="ECO:0000256" key="3">
    <source>
        <dbReference type="ARBA" id="ARBA00022737"/>
    </source>
</evidence>
<keyword evidence="12" id="KW-1185">Reference proteome</keyword>
<evidence type="ECO:0000313" key="11">
    <source>
        <dbReference type="EnsemblMetazoa" id="AMIN009272-PA"/>
    </source>
</evidence>
<feature type="domain" description="C2H2-type" evidence="10">
    <location>
        <begin position="212"/>
        <end position="240"/>
    </location>
</feature>
<dbReference type="GO" id="GO:0005634">
    <property type="term" value="C:nucleus"/>
    <property type="evidence" value="ECO:0007669"/>
    <property type="project" value="UniProtKB-SubCell"/>
</dbReference>
<feature type="domain" description="C2H2-type" evidence="10">
    <location>
        <begin position="279"/>
        <end position="306"/>
    </location>
</feature>
<keyword evidence="3" id="KW-0677">Repeat</keyword>
<name>A0A182WFX4_9DIPT</name>
<dbReference type="InterPro" id="IPR013087">
    <property type="entry name" value="Znf_C2H2_type"/>
</dbReference>
<feature type="domain" description="C2H2-type" evidence="10">
    <location>
        <begin position="307"/>
        <end position="334"/>
    </location>
</feature>
<reference evidence="11" key="2">
    <citation type="submission" date="2020-05" db="UniProtKB">
        <authorList>
            <consortium name="EnsemblMetazoa"/>
        </authorList>
    </citation>
    <scope>IDENTIFICATION</scope>
    <source>
        <strain evidence="11">MINIMUS1</strain>
    </source>
</reference>
<protein>
    <recommendedName>
        <fullName evidence="10">C2H2-type domain-containing protein</fullName>
    </recommendedName>
</protein>
<evidence type="ECO:0000256" key="8">
    <source>
        <dbReference type="PROSITE-ProRule" id="PRU00042"/>
    </source>
</evidence>
<dbReference type="PANTHER" id="PTHR24390">
    <property type="entry name" value="ZINC FINGER PROTEIN"/>
    <property type="match status" value="1"/>
</dbReference>
<comment type="subcellular location">
    <subcellularLocation>
        <location evidence="1">Nucleus</location>
    </subcellularLocation>
</comment>
<dbReference type="SMART" id="SM00355">
    <property type="entry name" value="ZnF_C2H2"/>
    <property type="match status" value="6"/>
</dbReference>
<dbReference type="EnsemblMetazoa" id="AMIN009272-RA">
    <property type="protein sequence ID" value="AMIN009272-PA"/>
    <property type="gene ID" value="AMIN009272"/>
</dbReference>
<dbReference type="Proteomes" id="UP000075920">
    <property type="component" value="Unassembled WGS sequence"/>
</dbReference>
<keyword evidence="4 8" id="KW-0863">Zinc-finger</keyword>
<evidence type="ECO:0000256" key="2">
    <source>
        <dbReference type="ARBA" id="ARBA00022723"/>
    </source>
</evidence>
<feature type="domain" description="C2H2-type" evidence="10">
    <location>
        <begin position="243"/>
        <end position="267"/>
    </location>
</feature>
<keyword evidence="5" id="KW-0862">Zinc</keyword>
<sequence>MLITQTKMQFSCVICKKVHSATQIKKLADVSTIFYQLTSLEACKLDDLQALNICNECNQKLLEFDIFRTLCLAAYEKFTQDRKETLQQGTNDNQELNDQTVCEEEDKFDATTDNEPLEEKHVIEIITLDNVALQNESDGNEYQEVVKFETLPVADQTVPSNNDTKNEKQSESEEKQTPTKREDLKCHLCDRKFRFQNRLDGHLREHQGLKPAVCKICGKDFVNWKNLKRHNQEKHLQLNQGNFPCDFEGCGLSYSTNKGLRAHKKKHDPKYVKPIPKKCICETCGNTFSSKGALKKHSYIHTGGMPFHCERCNKNYPTAYKLKVHMMRHMGIKNYECPYCGLKKTTADELNMHLNYHTKKKVYTCNFCEQKFLTAEEASEIV</sequence>
<dbReference type="STRING" id="112268.A0A182WFX4"/>
<feature type="region of interest" description="Disordered" evidence="9">
    <location>
        <begin position="153"/>
        <end position="179"/>
    </location>
</feature>
<dbReference type="VEuPathDB" id="VectorBase:AMIN009272"/>
<dbReference type="Gene3D" id="3.30.160.60">
    <property type="entry name" value="Classic Zinc Finger"/>
    <property type="match status" value="5"/>
</dbReference>
<keyword evidence="6" id="KW-0238">DNA-binding</keyword>
<dbReference type="GO" id="GO:0003700">
    <property type="term" value="F:DNA-binding transcription factor activity"/>
    <property type="evidence" value="ECO:0007669"/>
    <property type="project" value="TreeGrafter"/>
</dbReference>
<dbReference type="GO" id="GO:0006357">
    <property type="term" value="P:regulation of transcription by RNA polymerase II"/>
    <property type="evidence" value="ECO:0007669"/>
    <property type="project" value="TreeGrafter"/>
</dbReference>
<feature type="domain" description="C2H2-type" evidence="10">
    <location>
        <begin position="184"/>
        <end position="211"/>
    </location>
</feature>
<evidence type="ECO:0000256" key="9">
    <source>
        <dbReference type="SAM" id="MobiDB-lite"/>
    </source>
</evidence>
<evidence type="ECO:0000256" key="5">
    <source>
        <dbReference type="ARBA" id="ARBA00022833"/>
    </source>
</evidence>
<evidence type="ECO:0000256" key="6">
    <source>
        <dbReference type="ARBA" id="ARBA00023125"/>
    </source>
</evidence>
<dbReference type="PANTHER" id="PTHR24390:SF159">
    <property type="entry name" value="GROWTH FACTOR INDEPENDENT 1 TRANSCRIPTIONAL REPRESSOR"/>
    <property type="match status" value="1"/>
</dbReference>
<accession>A0A182WFX4</accession>